<keyword evidence="8" id="KW-0413">Isomerase</keyword>
<evidence type="ECO:0000256" key="3">
    <source>
        <dbReference type="ARBA" id="ARBA00022801"/>
    </source>
</evidence>
<keyword evidence="12" id="KW-1185">Reference proteome</keyword>
<dbReference type="PANTHER" id="PTHR11472">
    <property type="entry name" value="DNA REPAIR DEAD HELICASE RAD3/XP-D SUBFAMILY MEMBER"/>
    <property type="match status" value="1"/>
</dbReference>
<dbReference type="Pfam" id="PF13307">
    <property type="entry name" value="Helicase_C_2"/>
    <property type="match status" value="1"/>
</dbReference>
<dbReference type="GO" id="GO:0005524">
    <property type="term" value="F:ATP binding"/>
    <property type="evidence" value="ECO:0007669"/>
    <property type="project" value="UniProtKB-KW"/>
</dbReference>
<keyword evidence="6" id="KW-0408">Iron</keyword>
<accession>A0A8J5JGE8</accession>
<dbReference type="GO" id="GO:0046872">
    <property type="term" value="F:metal ion binding"/>
    <property type="evidence" value="ECO:0007669"/>
    <property type="project" value="UniProtKB-KW"/>
</dbReference>
<comment type="caution">
    <text evidence="11">The sequence shown here is derived from an EMBL/GenBank/DDBJ whole genome shotgun (WGS) entry which is preliminary data.</text>
</comment>
<dbReference type="InterPro" id="IPR006555">
    <property type="entry name" value="ATP-dep_Helicase_C"/>
</dbReference>
<evidence type="ECO:0000256" key="7">
    <source>
        <dbReference type="ARBA" id="ARBA00023014"/>
    </source>
</evidence>
<dbReference type="CDD" id="cd18788">
    <property type="entry name" value="SF2_C_XPD"/>
    <property type="match status" value="1"/>
</dbReference>
<feature type="region of interest" description="Disordered" evidence="9">
    <location>
        <begin position="658"/>
        <end position="693"/>
    </location>
</feature>
<proteinExistence type="predicted"/>
<feature type="domain" description="Helicase ATP-binding" evidence="10">
    <location>
        <begin position="1"/>
        <end position="140"/>
    </location>
</feature>
<name>A0A8J5JGE8_HOMAM</name>
<dbReference type="GO" id="GO:0005634">
    <property type="term" value="C:nucleus"/>
    <property type="evidence" value="ECO:0007669"/>
    <property type="project" value="TreeGrafter"/>
</dbReference>
<dbReference type="InterPro" id="IPR027417">
    <property type="entry name" value="P-loop_NTPase"/>
</dbReference>
<feature type="region of interest" description="Disordered" evidence="9">
    <location>
        <begin position="826"/>
        <end position="848"/>
    </location>
</feature>
<evidence type="ECO:0000256" key="4">
    <source>
        <dbReference type="ARBA" id="ARBA00022806"/>
    </source>
</evidence>
<keyword evidence="4" id="KW-0347">Helicase</keyword>
<dbReference type="GO" id="GO:0051536">
    <property type="term" value="F:iron-sulfur cluster binding"/>
    <property type="evidence" value="ECO:0007669"/>
    <property type="project" value="UniProtKB-KW"/>
</dbReference>
<evidence type="ECO:0000313" key="12">
    <source>
        <dbReference type="Proteomes" id="UP000747542"/>
    </source>
</evidence>
<evidence type="ECO:0000256" key="5">
    <source>
        <dbReference type="ARBA" id="ARBA00022840"/>
    </source>
</evidence>
<evidence type="ECO:0000256" key="6">
    <source>
        <dbReference type="ARBA" id="ARBA00023004"/>
    </source>
</evidence>
<keyword evidence="7" id="KW-0411">Iron-sulfur</keyword>
<dbReference type="GO" id="GO:1990918">
    <property type="term" value="P:double-strand break repair involved in meiotic recombination"/>
    <property type="evidence" value="ECO:0007669"/>
    <property type="project" value="TreeGrafter"/>
</dbReference>
<evidence type="ECO:0000256" key="2">
    <source>
        <dbReference type="ARBA" id="ARBA00022741"/>
    </source>
</evidence>
<dbReference type="InterPro" id="IPR045028">
    <property type="entry name" value="DinG/Rad3-like"/>
</dbReference>
<dbReference type="SUPFAM" id="SSF52540">
    <property type="entry name" value="P-loop containing nucleoside triphosphate hydrolases"/>
    <property type="match status" value="1"/>
</dbReference>
<dbReference type="AlphaFoldDB" id="A0A8J5JGE8"/>
<dbReference type="Proteomes" id="UP000747542">
    <property type="component" value="Unassembled WGS sequence"/>
</dbReference>
<dbReference type="Gene3D" id="3.40.50.300">
    <property type="entry name" value="P-loop containing nucleotide triphosphate hydrolases"/>
    <property type="match status" value="3"/>
</dbReference>
<keyword evidence="3" id="KW-0378">Hydrolase</keyword>
<dbReference type="GO" id="GO:0003678">
    <property type="term" value="F:DNA helicase activity"/>
    <property type="evidence" value="ECO:0007669"/>
    <property type="project" value="InterPro"/>
</dbReference>
<dbReference type="SMART" id="SM00491">
    <property type="entry name" value="HELICc2"/>
    <property type="match status" value="1"/>
</dbReference>
<keyword evidence="1" id="KW-0479">Metal-binding</keyword>
<dbReference type="GO" id="GO:0003677">
    <property type="term" value="F:DNA binding"/>
    <property type="evidence" value="ECO:0007669"/>
    <property type="project" value="InterPro"/>
</dbReference>
<dbReference type="PROSITE" id="PS51193">
    <property type="entry name" value="HELICASE_ATP_BIND_2"/>
    <property type="match status" value="1"/>
</dbReference>
<dbReference type="InterPro" id="IPR010614">
    <property type="entry name" value="RAD3-like_helicase_DEAD"/>
</dbReference>
<dbReference type="GO" id="GO:0016818">
    <property type="term" value="F:hydrolase activity, acting on acid anhydrides, in phosphorus-containing anhydrides"/>
    <property type="evidence" value="ECO:0007669"/>
    <property type="project" value="InterPro"/>
</dbReference>
<dbReference type="GO" id="GO:0006289">
    <property type="term" value="P:nucleotide-excision repair"/>
    <property type="evidence" value="ECO:0007669"/>
    <property type="project" value="TreeGrafter"/>
</dbReference>
<keyword evidence="2" id="KW-0547">Nucleotide-binding</keyword>
<dbReference type="Pfam" id="PF06733">
    <property type="entry name" value="DEAD_2"/>
    <property type="match status" value="1"/>
</dbReference>
<organism evidence="11 12">
    <name type="scientific">Homarus americanus</name>
    <name type="common">American lobster</name>
    <dbReference type="NCBI Taxonomy" id="6706"/>
    <lineage>
        <taxon>Eukaryota</taxon>
        <taxon>Metazoa</taxon>
        <taxon>Ecdysozoa</taxon>
        <taxon>Arthropoda</taxon>
        <taxon>Crustacea</taxon>
        <taxon>Multicrustacea</taxon>
        <taxon>Malacostraca</taxon>
        <taxon>Eumalacostraca</taxon>
        <taxon>Eucarida</taxon>
        <taxon>Decapoda</taxon>
        <taxon>Pleocyemata</taxon>
        <taxon>Astacidea</taxon>
        <taxon>Nephropoidea</taxon>
        <taxon>Nephropidae</taxon>
        <taxon>Homarus</taxon>
    </lineage>
</organism>
<gene>
    <name evidence="11" type="primary">Brip1-L</name>
    <name evidence="11" type="ORF">Hamer_G023063</name>
</gene>
<evidence type="ECO:0000256" key="8">
    <source>
        <dbReference type="ARBA" id="ARBA00023235"/>
    </source>
</evidence>
<evidence type="ECO:0000313" key="11">
    <source>
        <dbReference type="EMBL" id="KAG7155140.1"/>
    </source>
</evidence>
<dbReference type="InterPro" id="IPR014013">
    <property type="entry name" value="Helic_SF1/SF2_ATP-bd_DinG/Rad3"/>
</dbReference>
<protein>
    <submittedName>
        <fullName evidence="11">Fanconi anemia group J protein-like</fullName>
    </submittedName>
</protein>
<evidence type="ECO:0000256" key="1">
    <source>
        <dbReference type="ARBA" id="ARBA00022723"/>
    </source>
</evidence>
<evidence type="ECO:0000259" key="10">
    <source>
        <dbReference type="PROSITE" id="PS51193"/>
    </source>
</evidence>
<evidence type="ECO:0000256" key="9">
    <source>
        <dbReference type="SAM" id="MobiDB-lite"/>
    </source>
</evidence>
<sequence>MKGTGCRYHHGSQKIKNYDHLAEHGVDSVLDIEDLVKFGKRVHACPYYTSRTLLTTAELVICPYNYLIDPLIRQSMDIVLTNQIIVLDEAHNIEDSAREAASCTVPQGDMLEASLDLQSLAKKEINPSECTVLFQMLDALCGWVNQNSDKLTDYTDYDRSGKIFKGTEMIAHLELLGIGCSNFKKFKNADGWFGKGESCVGWKYSINFWCLNPAVTFSAFGGIVRSIILTSGTLSPMSTFQSELGIPFKIQLEANHVIDKSQVWVGTIGKGPTEHSLQATYRHTESFTFQDELGKLILDVCKTVPRGILCFLPSYAMLNKLVNRLETSGVTGAAFLAVCRGKVSEGLDFTDDNARAVIAVGIPYPNVKNIQVDLKRQYNNQHCQTRGLLTGDAWAINQALGRCIRHRYDWGALILVDERYQRGSLESGLQENKYTRGLSKWVRNKIVHSPSFSVAISNLQHFTENMIAHPPVNPERLDETVAFAMDVEMVKPAETSSCVSVDCSNSKMQNKMNESSDVLFRGLKSSPLHSNSKLPNLALDNISTEVNRKSNMRVDPQGNNESCLYTGISASIVSKPHGNFIDLNKEGDILIPSGKLPFTSTQITSSREVVPPQMVSNTSHKKYLKTKSNYFFNALTLTDNNLALKSNCVEKIAEVQPTNLDPPCKKRKSYSAKAKKSKTGENDEKNLKKVETSRSSNDSTYIFEYIDENVKSNVSPLKVLLENEMKEKIPLKHTIHSNKTMEKIQSSGTKISGARKSLAFETIDQCEGEVSINHEEPSSLPMFDLYENQHSGDSPFNPSQNIHSTETRQKELSMVKGNCDETIEKTSSCSTGGDVRTTGNLPHKLESPGSKRVKELCNTKKRPKSNRRISSFDSIISEDDSDLDDFNMSTEMIIGESHHPLSHGYQAIYSDPIGDGGHHGGSAILVSTSKNIPFTTMQLHCPLQAVAVHLHLRRVYAVCSLYLPPGTPVSRTDLINLIGKLPPPFSFSSIGDHQTLRDKQSTSMLKGVQYIEYDSD</sequence>
<feature type="compositionally biased region" description="Basic residues" evidence="9">
    <location>
        <begin position="665"/>
        <end position="677"/>
    </location>
</feature>
<dbReference type="PANTHER" id="PTHR11472:SF47">
    <property type="entry name" value="FANCONI ANEMIA GROUP J PROTEIN"/>
    <property type="match status" value="1"/>
</dbReference>
<feature type="compositionally biased region" description="Basic and acidic residues" evidence="9">
    <location>
        <begin position="678"/>
        <end position="692"/>
    </location>
</feature>
<dbReference type="EMBL" id="JAHLQT010043017">
    <property type="protein sequence ID" value="KAG7155140.1"/>
    <property type="molecule type" value="Genomic_DNA"/>
</dbReference>
<keyword evidence="5" id="KW-0067">ATP-binding</keyword>
<reference evidence="11" key="1">
    <citation type="journal article" date="2021" name="Sci. Adv.">
        <title>The American lobster genome reveals insights on longevity, neural, and immune adaptations.</title>
        <authorList>
            <person name="Polinski J.M."/>
            <person name="Zimin A.V."/>
            <person name="Clark K.F."/>
            <person name="Kohn A.B."/>
            <person name="Sadowski N."/>
            <person name="Timp W."/>
            <person name="Ptitsyn A."/>
            <person name="Khanna P."/>
            <person name="Romanova D.Y."/>
            <person name="Williams P."/>
            <person name="Greenwood S.J."/>
            <person name="Moroz L.L."/>
            <person name="Walt D.R."/>
            <person name="Bodnar A.G."/>
        </authorList>
    </citation>
    <scope>NUCLEOTIDE SEQUENCE</scope>
    <source>
        <strain evidence="11">GMGI-L3</strain>
    </source>
</reference>